<evidence type="ECO:0000256" key="9">
    <source>
        <dbReference type="ARBA" id="ARBA00023136"/>
    </source>
</evidence>
<dbReference type="EMBL" id="JMIU01000001">
    <property type="protein sequence ID" value="KDN95255.1"/>
    <property type="molecule type" value="Genomic_DNA"/>
</dbReference>
<dbReference type="InterPro" id="IPR003594">
    <property type="entry name" value="HATPase_dom"/>
</dbReference>
<evidence type="ECO:0000256" key="10">
    <source>
        <dbReference type="SAM" id="Phobius"/>
    </source>
</evidence>
<dbReference type="PANTHER" id="PTHR45436">
    <property type="entry name" value="SENSOR HISTIDINE KINASE YKOH"/>
    <property type="match status" value="1"/>
</dbReference>
<evidence type="ECO:0000256" key="8">
    <source>
        <dbReference type="ARBA" id="ARBA00022989"/>
    </source>
</evidence>
<comment type="caution">
    <text evidence="12">The sequence shown here is derived from an EMBL/GenBank/DDBJ whole genome shotgun (WGS) entry which is preliminary data.</text>
</comment>
<keyword evidence="4" id="KW-0597">Phosphoprotein</keyword>
<keyword evidence="8 10" id="KW-1133">Transmembrane helix</keyword>
<comment type="subcellular location">
    <subcellularLocation>
        <location evidence="2">Membrane</location>
    </subcellularLocation>
</comment>
<evidence type="ECO:0000256" key="6">
    <source>
        <dbReference type="ARBA" id="ARBA00022692"/>
    </source>
</evidence>
<evidence type="ECO:0000313" key="12">
    <source>
        <dbReference type="EMBL" id="KDN95255.1"/>
    </source>
</evidence>
<keyword evidence="9 10" id="KW-0472">Membrane</keyword>
<evidence type="ECO:0000256" key="3">
    <source>
        <dbReference type="ARBA" id="ARBA00012438"/>
    </source>
</evidence>
<evidence type="ECO:0000256" key="1">
    <source>
        <dbReference type="ARBA" id="ARBA00000085"/>
    </source>
</evidence>
<dbReference type="PRINTS" id="PR00344">
    <property type="entry name" value="BCTRLSENSOR"/>
</dbReference>
<dbReference type="STRING" id="28885.EI16_02820"/>
<keyword evidence="7" id="KW-0418">Kinase</keyword>
<dbReference type="Proteomes" id="UP000027341">
    <property type="component" value="Unassembled WGS sequence"/>
</dbReference>
<protein>
    <recommendedName>
        <fullName evidence="3">histidine kinase</fullName>
        <ecNumber evidence="3">2.7.13.3</ecNumber>
    </recommendedName>
</protein>
<evidence type="ECO:0000256" key="7">
    <source>
        <dbReference type="ARBA" id="ARBA00022777"/>
    </source>
</evidence>
<dbReference type="GO" id="GO:0000155">
    <property type="term" value="F:phosphorelay sensor kinase activity"/>
    <property type="evidence" value="ECO:0007669"/>
    <property type="project" value="InterPro"/>
</dbReference>
<evidence type="ECO:0000313" key="13">
    <source>
        <dbReference type="Proteomes" id="UP000027341"/>
    </source>
</evidence>
<dbReference type="InterPro" id="IPR050428">
    <property type="entry name" value="TCS_sensor_his_kinase"/>
</dbReference>
<dbReference type="Gene3D" id="1.10.287.130">
    <property type="match status" value="1"/>
</dbReference>
<dbReference type="RefSeq" id="WP_029909192.1">
    <property type="nucleotide sequence ID" value="NZ_AP020335.1"/>
</dbReference>
<gene>
    <name evidence="12" type="ORF">EI16_02820</name>
</gene>
<evidence type="ECO:0000256" key="2">
    <source>
        <dbReference type="ARBA" id="ARBA00004370"/>
    </source>
</evidence>
<dbReference type="SMART" id="SM00387">
    <property type="entry name" value="HATPase_c"/>
    <property type="match status" value="1"/>
</dbReference>
<dbReference type="EC" id="2.7.13.3" evidence="3"/>
<accession>A0A066ZYU2</accession>
<organism evidence="12 13">
    <name type="scientific">Hydrogenovibrio marinus</name>
    <dbReference type="NCBI Taxonomy" id="28885"/>
    <lineage>
        <taxon>Bacteria</taxon>
        <taxon>Pseudomonadati</taxon>
        <taxon>Pseudomonadota</taxon>
        <taxon>Gammaproteobacteria</taxon>
        <taxon>Thiotrichales</taxon>
        <taxon>Piscirickettsiaceae</taxon>
        <taxon>Hydrogenovibrio</taxon>
    </lineage>
</organism>
<evidence type="ECO:0000259" key="11">
    <source>
        <dbReference type="PROSITE" id="PS50109"/>
    </source>
</evidence>
<sequence>MKSIEKSLNLSLFVSLLIIFVVFWMISVFSIHHLTEDYVVTRLHHDNDSITEHLKVEPDRLTINLNNINPIYSRKDSGHYFVAKVSLRTLASPSLEGYPLYLKPIHRNPEVYETLGPNKQTVLVRAYQSEFHGKTLTLYVAEDHSPIQHMIHLFDIVFAVLTLLSLITLYLLQRYLLQNGFNRLTPINKTLQALHKGKAVRLIPEDYPTEVTSLIESLNQAISSATALLEKSRQSNANLAHSLKTPLNIIFQISDSPILTDYPELQKTLSEQSQKILRLIERELKSARLASGMISMIPFSLKVQNTPDASPSDLEDLLSSFAQLYPQRHIEVIDNTEQKQLPLEKEDGFELLGNLIDNACKYGNHHVRLTLNGSDKQLTIQVEDDGTGVPPEAVEQIQQRGFRLDEEQPGHGIGLSIVKQIVSAYRGNIDFQLSELGGLSVTLSFNLDND</sequence>
<dbReference type="InterPro" id="IPR036890">
    <property type="entry name" value="HATPase_C_sf"/>
</dbReference>
<evidence type="ECO:0000256" key="4">
    <source>
        <dbReference type="ARBA" id="ARBA00022553"/>
    </source>
</evidence>
<feature type="transmembrane region" description="Helical" evidence="10">
    <location>
        <begin position="12"/>
        <end position="34"/>
    </location>
</feature>
<dbReference type="InterPro" id="IPR036097">
    <property type="entry name" value="HisK_dim/P_sf"/>
</dbReference>
<dbReference type="PROSITE" id="PS50109">
    <property type="entry name" value="HIS_KIN"/>
    <property type="match status" value="1"/>
</dbReference>
<dbReference type="InterPro" id="IPR005467">
    <property type="entry name" value="His_kinase_dom"/>
</dbReference>
<dbReference type="Gene3D" id="3.30.565.10">
    <property type="entry name" value="Histidine kinase-like ATPase, C-terminal domain"/>
    <property type="match status" value="1"/>
</dbReference>
<feature type="transmembrane region" description="Helical" evidence="10">
    <location>
        <begin position="150"/>
        <end position="172"/>
    </location>
</feature>
<keyword evidence="6 10" id="KW-0812">Transmembrane</keyword>
<reference evidence="12 13" key="1">
    <citation type="submission" date="2014-04" db="EMBL/GenBank/DDBJ databases">
        <title>Draft genome sequence of Hydrogenovibrio marinus MH-110, a model organism for aerobic H2 metabolism.</title>
        <authorList>
            <person name="Cha H.J."/>
            <person name="Jo B.H."/>
            <person name="Hwang B.H."/>
        </authorList>
    </citation>
    <scope>NUCLEOTIDE SEQUENCE [LARGE SCALE GENOMIC DNA]</scope>
    <source>
        <strain evidence="12 13">MH-110</strain>
    </source>
</reference>
<dbReference type="GO" id="GO:0005886">
    <property type="term" value="C:plasma membrane"/>
    <property type="evidence" value="ECO:0007669"/>
    <property type="project" value="TreeGrafter"/>
</dbReference>
<keyword evidence="5" id="KW-0808">Transferase</keyword>
<dbReference type="SUPFAM" id="SSF55874">
    <property type="entry name" value="ATPase domain of HSP90 chaperone/DNA topoisomerase II/histidine kinase"/>
    <property type="match status" value="1"/>
</dbReference>
<dbReference type="PANTHER" id="PTHR45436:SF5">
    <property type="entry name" value="SENSOR HISTIDINE KINASE TRCS"/>
    <property type="match status" value="1"/>
</dbReference>
<dbReference type="AlphaFoldDB" id="A0A066ZYU2"/>
<evidence type="ECO:0000256" key="5">
    <source>
        <dbReference type="ARBA" id="ARBA00022679"/>
    </source>
</evidence>
<dbReference type="InterPro" id="IPR004358">
    <property type="entry name" value="Sig_transdc_His_kin-like_C"/>
</dbReference>
<keyword evidence="13" id="KW-1185">Reference proteome</keyword>
<dbReference type="Pfam" id="PF02518">
    <property type="entry name" value="HATPase_c"/>
    <property type="match status" value="1"/>
</dbReference>
<feature type="domain" description="Histidine kinase" evidence="11">
    <location>
        <begin position="238"/>
        <end position="449"/>
    </location>
</feature>
<name>A0A066ZYU2_HYDMR</name>
<comment type="catalytic activity">
    <reaction evidence="1">
        <text>ATP + protein L-histidine = ADP + protein N-phospho-L-histidine.</text>
        <dbReference type="EC" id="2.7.13.3"/>
    </reaction>
</comment>
<dbReference type="SUPFAM" id="SSF47384">
    <property type="entry name" value="Homodimeric domain of signal transducing histidine kinase"/>
    <property type="match status" value="1"/>
</dbReference>
<proteinExistence type="predicted"/>